<evidence type="ECO:0008006" key="2">
    <source>
        <dbReference type="Google" id="ProtNLM"/>
    </source>
</evidence>
<dbReference type="EMBL" id="BARU01041894">
    <property type="protein sequence ID" value="GAH78984.1"/>
    <property type="molecule type" value="Genomic_DNA"/>
</dbReference>
<sequence length="106" mass="12732">MPFYYNLKYKSEKVRKRTAQRLLLLKKELPKIPKKSISENIILATWNIREFDAEAYGKRLDEAIYYIAEIIDHFDLIAIQEVRDDLEGLNRVMKILGWWWKSVLTD</sequence>
<dbReference type="Gene3D" id="3.60.10.10">
    <property type="entry name" value="Endonuclease/exonuclease/phosphatase"/>
    <property type="match status" value="1"/>
</dbReference>
<evidence type="ECO:0000313" key="1">
    <source>
        <dbReference type="EMBL" id="GAH78984.1"/>
    </source>
</evidence>
<protein>
    <recommendedName>
        <fullName evidence="2">Endonuclease/exonuclease/phosphatase domain-containing protein</fullName>
    </recommendedName>
</protein>
<accession>X1JL54</accession>
<reference evidence="1" key="1">
    <citation type="journal article" date="2014" name="Front. Microbiol.">
        <title>High frequency of phylogenetically diverse reductive dehalogenase-homologous genes in deep subseafloor sedimentary metagenomes.</title>
        <authorList>
            <person name="Kawai M."/>
            <person name="Futagami T."/>
            <person name="Toyoda A."/>
            <person name="Takaki Y."/>
            <person name="Nishi S."/>
            <person name="Hori S."/>
            <person name="Arai W."/>
            <person name="Tsubouchi T."/>
            <person name="Morono Y."/>
            <person name="Uchiyama I."/>
            <person name="Ito T."/>
            <person name="Fujiyama A."/>
            <person name="Inagaki F."/>
            <person name="Takami H."/>
        </authorList>
    </citation>
    <scope>NUCLEOTIDE SEQUENCE</scope>
    <source>
        <strain evidence="1">Expedition CK06-06</strain>
    </source>
</reference>
<gene>
    <name evidence="1" type="ORF">S03H2_64487</name>
</gene>
<comment type="caution">
    <text evidence="1">The sequence shown here is derived from an EMBL/GenBank/DDBJ whole genome shotgun (WGS) entry which is preliminary data.</text>
</comment>
<dbReference type="AlphaFoldDB" id="X1JL54"/>
<dbReference type="InterPro" id="IPR036691">
    <property type="entry name" value="Endo/exonu/phosph_ase_sf"/>
</dbReference>
<name>X1JL54_9ZZZZ</name>
<dbReference type="SUPFAM" id="SSF56219">
    <property type="entry name" value="DNase I-like"/>
    <property type="match status" value="1"/>
</dbReference>
<proteinExistence type="predicted"/>
<organism evidence="1">
    <name type="scientific">marine sediment metagenome</name>
    <dbReference type="NCBI Taxonomy" id="412755"/>
    <lineage>
        <taxon>unclassified sequences</taxon>
        <taxon>metagenomes</taxon>
        <taxon>ecological metagenomes</taxon>
    </lineage>
</organism>
<feature type="non-terminal residue" evidence="1">
    <location>
        <position position="106"/>
    </location>
</feature>